<reference evidence="2" key="1">
    <citation type="submission" date="2015-04" db="UniProtKB">
        <authorList>
            <consortium name="EnsemblPlants"/>
        </authorList>
    </citation>
    <scope>IDENTIFICATION</scope>
</reference>
<dbReference type="HOGENOM" id="CLU_1557683_0_0_1"/>
<evidence type="ECO:0000313" key="2">
    <source>
        <dbReference type="EnsemblPlants" id="OGLUM06G20420.1"/>
    </source>
</evidence>
<accession>A0A0E0AB85</accession>
<feature type="compositionally biased region" description="Gly residues" evidence="1">
    <location>
        <begin position="132"/>
        <end position="144"/>
    </location>
</feature>
<dbReference type="EnsemblPlants" id="OGLUM06G20420.1">
    <property type="protein sequence ID" value="OGLUM06G20420.1"/>
    <property type="gene ID" value="OGLUM06G20420"/>
</dbReference>
<name>A0A0E0AB85_9ORYZ</name>
<feature type="compositionally biased region" description="Basic and acidic residues" evidence="1">
    <location>
        <begin position="145"/>
        <end position="156"/>
    </location>
</feature>
<protein>
    <submittedName>
        <fullName evidence="2">Uncharacterized protein</fullName>
    </submittedName>
</protein>
<reference evidence="2" key="2">
    <citation type="submission" date="2018-05" db="EMBL/GenBank/DDBJ databases">
        <title>OgluRS3 (Oryza glumaepatula Reference Sequence Version 3).</title>
        <authorList>
            <person name="Zhang J."/>
            <person name="Kudrna D."/>
            <person name="Lee S."/>
            <person name="Talag J."/>
            <person name="Welchert J."/>
            <person name="Wing R.A."/>
        </authorList>
    </citation>
    <scope>NUCLEOTIDE SEQUENCE [LARGE SCALE GENOMIC DNA]</scope>
</reference>
<feature type="compositionally biased region" description="Basic residues" evidence="1">
    <location>
        <begin position="7"/>
        <end position="23"/>
    </location>
</feature>
<sequence length="172" mass="18568">MWGLRGSHAHRRGSGRRPKTHRAAPLHLFLAQSKQCKGRAKPDSGLACKANKINPIREKHRAATLSSHPAGHTAGADTTSFSFSSSSGLFASFGSGGNGREKRARGGGLPLARIWQRQPSPARIGRRWQRAGGLGRWERGGSGYRDGDGDSDREEGGSDNFRTNARKGLRKS</sequence>
<dbReference type="Proteomes" id="UP000026961">
    <property type="component" value="Chromosome 6"/>
</dbReference>
<dbReference type="AlphaFoldDB" id="A0A0E0AB85"/>
<feature type="region of interest" description="Disordered" evidence="1">
    <location>
        <begin position="118"/>
        <end position="172"/>
    </location>
</feature>
<evidence type="ECO:0000313" key="3">
    <source>
        <dbReference type="Proteomes" id="UP000026961"/>
    </source>
</evidence>
<evidence type="ECO:0000256" key="1">
    <source>
        <dbReference type="SAM" id="MobiDB-lite"/>
    </source>
</evidence>
<organism evidence="2">
    <name type="scientific">Oryza glumipatula</name>
    <dbReference type="NCBI Taxonomy" id="40148"/>
    <lineage>
        <taxon>Eukaryota</taxon>
        <taxon>Viridiplantae</taxon>
        <taxon>Streptophyta</taxon>
        <taxon>Embryophyta</taxon>
        <taxon>Tracheophyta</taxon>
        <taxon>Spermatophyta</taxon>
        <taxon>Magnoliopsida</taxon>
        <taxon>Liliopsida</taxon>
        <taxon>Poales</taxon>
        <taxon>Poaceae</taxon>
        <taxon>BOP clade</taxon>
        <taxon>Oryzoideae</taxon>
        <taxon>Oryzeae</taxon>
        <taxon>Oryzinae</taxon>
        <taxon>Oryza</taxon>
    </lineage>
</organism>
<feature type="region of interest" description="Disordered" evidence="1">
    <location>
        <begin position="1"/>
        <end position="23"/>
    </location>
</feature>
<proteinExistence type="predicted"/>
<keyword evidence="3" id="KW-1185">Reference proteome</keyword>
<dbReference type="Gramene" id="OGLUM06G20420.1">
    <property type="protein sequence ID" value="OGLUM06G20420.1"/>
    <property type="gene ID" value="OGLUM06G20420"/>
</dbReference>